<dbReference type="GO" id="GO:0005634">
    <property type="term" value="C:nucleus"/>
    <property type="evidence" value="ECO:0007669"/>
    <property type="project" value="UniProtKB-SubCell"/>
</dbReference>
<protein>
    <recommendedName>
        <fullName evidence="7">MADS-box domain-containing protein</fullName>
    </recommendedName>
</protein>
<reference evidence="9" key="1">
    <citation type="journal article" date="2021" name="G3 (Bethesda)">
        <title>Chromosome assembled and annotated genome sequence of Aspergillus flavus NRRL 3357.</title>
        <authorList>
            <person name="Skerker J.M."/>
            <person name="Pianalto K.M."/>
            <person name="Mondo S.J."/>
            <person name="Yang K."/>
            <person name="Arkin A.P."/>
            <person name="Keller N.P."/>
            <person name="Grigoriev I.V."/>
            <person name="Louise Glass N.L."/>
        </authorList>
    </citation>
    <scope>NUCLEOTIDE SEQUENCE [LARGE SCALE GENOMIC DNA]</scope>
    <source>
        <strain evidence="9">ATCC 200026 / FGSC A1120 / IAM 13836 / NRRL 3357 / JCM 12722 / SRRC 167</strain>
    </source>
</reference>
<dbReference type="InterPro" id="IPR002100">
    <property type="entry name" value="TF_MADSbox"/>
</dbReference>
<keyword evidence="2" id="KW-0805">Transcription regulation</keyword>
<keyword evidence="5" id="KW-0539">Nucleus</keyword>
<evidence type="ECO:0000256" key="1">
    <source>
        <dbReference type="ARBA" id="ARBA00004123"/>
    </source>
</evidence>
<dbReference type="Proteomes" id="UP000596276">
    <property type="component" value="Chromosome 7"/>
</dbReference>
<dbReference type="GO" id="GO:0046983">
    <property type="term" value="F:protein dimerization activity"/>
    <property type="evidence" value="ECO:0007669"/>
    <property type="project" value="InterPro"/>
</dbReference>
<dbReference type="GO" id="GO:0003677">
    <property type="term" value="F:DNA binding"/>
    <property type="evidence" value="ECO:0007669"/>
    <property type="project" value="UniProtKB-KW"/>
</dbReference>
<dbReference type="VEuPathDB" id="FungiDB:F9C07_2103306"/>
<evidence type="ECO:0000259" key="7">
    <source>
        <dbReference type="Pfam" id="PF00319"/>
    </source>
</evidence>
<dbReference type="EMBL" id="CP044617">
    <property type="protein sequence ID" value="QRD91337.1"/>
    <property type="molecule type" value="Genomic_DNA"/>
</dbReference>
<keyword evidence="4" id="KW-0804">Transcription</keyword>
<evidence type="ECO:0000256" key="5">
    <source>
        <dbReference type="ARBA" id="ARBA00023242"/>
    </source>
</evidence>
<proteinExistence type="predicted"/>
<dbReference type="Pfam" id="PF00319">
    <property type="entry name" value="SRF-TF"/>
    <property type="match status" value="1"/>
</dbReference>
<dbReference type="SUPFAM" id="SSF55455">
    <property type="entry name" value="SRF-like"/>
    <property type="match status" value="1"/>
</dbReference>
<gene>
    <name evidence="8" type="ORF">F9C07_2103306</name>
</gene>
<keyword evidence="3" id="KW-0238">DNA-binding</keyword>
<keyword evidence="9" id="KW-1185">Reference proteome</keyword>
<sequence>MSNKALFTKKRHSDSARAKTQQRHRRKKGLFKKAAEFCLECESDVFLAIRIHKTGQIYILDSSSQKEWLDTLSNLTTYYPRPVKERLHDIVSQAKESPAVSPSPERG</sequence>
<dbReference type="InterPro" id="IPR036879">
    <property type="entry name" value="TF_MADSbox_sf"/>
</dbReference>
<organism evidence="8 9">
    <name type="scientific">Aspergillus flavus (strain ATCC 200026 / FGSC A1120 / IAM 13836 / NRRL 3357 / JCM 12722 / SRRC 167)</name>
    <dbReference type="NCBI Taxonomy" id="332952"/>
    <lineage>
        <taxon>Eukaryota</taxon>
        <taxon>Fungi</taxon>
        <taxon>Dikarya</taxon>
        <taxon>Ascomycota</taxon>
        <taxon>Pezizomycotina</taxon>
        <taxon>Eurotiomycetes</taxon>
        <taxon>Eurotiomycetidae</taxon>
        <taxon>Eurotiales</taxon>
        <taxon>Aspergillaceae</taxon>
        <taxon>Aspergillus</taxon>
        <taxon>Aspergillus subgen. Circumdati</taxon>
    </lineage>
</organism>
<evidence type="ECO:0000256" key="4">
    <source>
        <dbReference type="ARBA" id="ARBA00023163"/>
    </source>
</evidence>
<feature type="region of interest" description="Disordered" evidence="6">
    <location>
        <begin position="1"/>
        <end position="27"/>
    </location>
</feature>
<name>A0A7U2MWU7_ASPFN</name>
<accession>A0A7U2MWU7</accession>
<feature type="domain" description="MADS-box" evidence="7">
    <location>
        <begin position="19"/>
        <end position="57"/>
    </location>
</feature>
<evidence type="ECO:0000256" key="6">
    <source>
        <dbReference type="SAM" id="MobiDB-lite"/>
    </source>
</evidence>
<dbReference type="Gene3D" id="3.40.1810.10">
    <property type="entry name" value="Transcription factor, MADS-box"/>
    <property type="match status" value="1"/>
</dbReference>
<dbReference type="GO" id="GO:0045944">
    <property type="term" value="P:positive regulation of transcription by RNA polymerase II"/>
    <property type="evidence" value="ECO:0007669"/>
    <property type="project" value="UniProtKB-ARBA"/>
</dbReference>
<dbReference type="AlphaFoldDB" id="A0A7U2MWU7"/>
<evidence type="ECO:0000256" key="3">
    <source>
        <dbReference type="ARBA" id="ARBA00023125"/>
    </source>
</evidence>
<evidence type="ECO:0000313" key="9">
    <source>
        <dbReference type="Proteomes" id="UP000596276"/>
    </source>
</evidence>
<evidence type="ECO:0000313" key="8">
    <source>
        <dbReference type="EMBL" id="QRD91337.1"/>
    </source>
</evidence>
<comment type="subcellular location">
    <subcellularLocation>
        <location evidence="1">Nucleus</location>
    </subcellularLocation>
</comment>
<evidence type="ECO:0000256" key="2">
    <source>
        <dbReference type="ARBA" id="ARBA00023015"/>
    </source>
</evidence>